<keyword evidence="2 8" id="KW-0645">Protease</keyword>
<keyword evidence="4 8" id="KW-0378">Hydrolase</keyword>
<evidence type="ECO:0000256" key="1">
    <source>
        <dbReference type="ARBA" id="ARBA00008136"/>
    </source>
</evidence>
<dbReference type="InterPro" id="IPR003738">
    <property type="entry name" value="SRAP"/>
</dbReference>
<dbReference type="EMBL" id="CP036526">
    <property type="protein sequence ID" value="QDT08677.1"/>
    <property type="molecule type" value="Genomic_DNA"/>
</dbReference>
<keyword evidence="3" id="KW-0227">DNA damage</keyword>
<keyword evidence="5" id="KW-0190">Covalent protein-DNA linkage</keyword>
<accession>A0A517NNH2</accession>
<name>A0A517NNH2_9BACT</name>
<dbReference type="PANTHER" id="PTHR13604">
    <property type="entry name" value="DC12-RELATED"/>
    <property type="match status" value="1"/>
</dbReference>
<evidence type="ECO:0000256" key="6">
    <source>
        <dbReference type="ARBA" id="ARBA00023125"/>
    </source>
</evidence>
<proteinExistence type="inferred from homology"/>
<dbReference type="SUPFAM" id="SSF143081">
    <property type="entry name" value="BB1717-like"/>
    <property type="match status" value="1"/>
</dbReference>
<gene>
    <name evidence="9" type="primary">yedK</name>
    <name evidence="9" type="ORF">K239x_06170</name>
</gene>
<reference evidence="9 10" key="1">
    <citation type="submission" date="2019-02" db="EMBL/GenBank/DDBJ databases">
        <title>Deep-cultivation of Planctomycetes and their phenomic and genomic characterization uncovers novel biology.</title>
        <authorList>
            <person name="Wiegand S."/>
            <person name="Jogler M."/>
            <person name="Boedeker C."/>
            <person name="Pinto D."/>
            <person name="Vollmers J."/>
            <person name="Rivas-Marin E."/>
            <person name="Kohn T."/>
            <person name="Peeters S.H."/>
            <person name="Heuer A."/>
            <person name="Rast P."/>
            <person name="Oberbeckmann S."/>
            <person name="Bunk B."/>
            <person name="Jeske O."/>
            <person name="Meyerdierks A."/>
            <person name="Storesund J.E."/>
            <person name="Kallscheuer N."/>
            <person name="Luecker S."/>
            <person name="Lage O.M."/>
            <person name="Pohl T."/>
            <person name="Merkel B.J."/>
            <person name="Hornburger P."/>
            <person name="Mueller R.-W."/>
            <person name="Bruemmer F."/>
            <person name="Labrenz M."/>
            <person name="Spormann A.M."/>
            <person name="Op den Camp H."/>
            <person name="Overmann J."/>
            <person name="Amann R."/>
            <person name="Jetten M.S.M."/>
            <person name="Mascher T."/>
            <person name="Medema M.H."/>
            <person name="Devos D.P."/>
            <person name="Kaster A.-K."/>
            <person name="Ovreas L."/>
            <person name="Rohde M."/>
            <person name="Galperin M.Y."/>
            <person name="Jogler C."/>
        </authorList>
    </citation>
    <scope>NUCLEOTIDE SEQUENCE [LARGE SCALE GENOMIC DNA]</scope>
    <source>
        <strain evidence="9 10">K23_9</strain>
    </source>
</reference>
<evidence type="ECO:0000256" key="7">
    <source>
        <dbReference type="ARBA" id="ARBA00023239"/>
    </source>
</evidence>
<keyword evidence="7" id="KW-0456">Lyase</keyword>
<dbReference type="Proteomes" id="UP000319817">
    <property type="component" value="Chromosome"/>
</dbReference>
<keyword evidence="6" id="KW-0238">DNA-binding</keyword>
<dbReference type="Pfam" id="PF02586">
    <property type="entry name" value="SRAP"/>
    <property type="match status" value="1"/>
</dbReference>
<sequence>MFLPHLSPDEIPELPSGPRYNIAPTQLIATVVQKDAARDRQLALARWGLLPSWAEDFAIGARMINARSETADSKPSFKNSFLSRRCLIPADGYYEWAKTNVGKQPYLIEPSDGSVAAMAGLWSVNKKLAGADEPPIVSCTILTTLSNQTTSEIHDRMPVFLDSDQYERWLSPEFRDVDVLKSMLRPAADDKLKTTPVSARVGNVWNDDSGCVAPVTLTNQQSLF</sequence>
<dbReference type="Gene3D" id="3.90.1680.10">
    <property type="entry name" value="SOS response associated peptidase-like"/>
    <property type="match status" value="1"/>
</dbReference>
<dbReference type="GO" id="GO:0006508">
    <property type="term" value="P:proteolysis"/>
    <property type="evidence" value="ECO:0007669"/>
    <property type="project" value="UniProtKB-KW"/>
</dbReference>
<evidence type="ECO:0000256" key="2">
    <source>
        <dbReference type="ARBA" id="ARBA00022670"/>
    </source>
</evidence>
<dbReference type="OrthoDB" id="9782620at2"/>
<keyword evidence="10" id="KW-1185">Reference proteome</keyword>
<dbReference type="RefSeq" id="WP_145416181.1">
    <property type="nucleotide sequence ID" value="NZ_CP036526.1"/>
</dbReference>
<dbReference type="GO" id="GO:0008233">
    <property type="term" value="F:peptidase activity"/>
    <property type="evidence" value="ECO:0007669"/>
    <property type="project" value="UniProtKB-KW"/>
</dbReference>
<evidence type="ECO:0000313" key="9">
    <source>
        <dbReference type="EMBL" id="QDT08677.1"/>
    </source>
</evidence>
<dbReference type="InterPro" id="IPR036590">
    <property type="entry name" value="SRAP-like"/>
</dbReference>
<evidence type="ECO:0000256" key="3">
    <source>
        <dbReference type="ARBA" id="ARBA00022763"/>
    </source>
</evidence>
<evidence type="ECO:0000256" key="8">
    <source>
        <dbReference type="RuleBase" id="RU364100"/>
    </source>
</evidence>
<dbReference type="EC" id="3.4.-.-" evidence="8"/>
<organism evidence="9 10">
    <name type="scientific">Stieleria marina</name>
    <dbReference type="NCBI Taxonomy" id="1930275"/>
    <lineage>
        <taxon>Bacteria</taxon>
        <taxon>Pseudomonadati</taxon>
        <taxon>Planctomycetota</taxon>
        <taxon>Planctomycetia</taxon>
        <taxon>Pirellulales</taxon>
        <taxon>Pirellulaceae</taxon>
        <taxon>Stieleria</taxon>
    </lineage>
</organism>
<dbReference type="PANTHER" id="PTHR13604:SF0">
    <property type="entry name" value="ABASIC SITE PROCESSING PROTEIN HMCES"/>
    <property type="match status" value="1"/>
</dbReference>
<dbReference type="GO" id="GO:0016829">
    <property type="term" value="F:lyase activity"/>
    <property type="evidence" value="ECO:0007669"/>
    <property type="project" value="UniProtKB-KW"/>
</dbReference>
<evidence type="ECO:0000256" key="5">
    <source>
        <dbReference type="ARBA" id="ARBA00023124"/>
    </source>
</evidence>
<dbReference type="GO" id="GO:0106300">
    <property type="term" value="P:protein-DNA covalent cross-linking repair"/>
    <property type="evidence" value="ECO:0007669"/>
    <property type="project" value="InterPro"/>
</dbReference>
<dbReference type="GO" id="GO:0003697">
    <property type="term" value="F:single-stranded DNA binding"/>
    <property type="evidence" value="ECO:0007669"/>
    <property type="project" value="InterPro"/>
</dbReference>
<comment type="similarity">
    <text evidence="1 8">Belongs to the SOS response-associated peptidase family.</text>
</comment>
<protein>
    <recommendedName>
        <fullName evidence="8">Abasic site processing protein</fullName>
        <ecNumber evidence="8">3.4.-.-</ecNumber>
    </recommendedName>
</protein>
<dbReference type="AlphaFoldDB" id="A0A517NNH2"/>
<evidence type="ECO:0000256" key="4">
    <source>
        <dbReference type="ARBA" id="ARBA00022801"/>
    </source>
</evidence>
<evidence type="ECO:0000313" key="10">
    <source>
        <dbReference type="Proteomes" id="UP000319817"/>
    </source>
</evidence>